<protein>
    <recommendedName>
        <fullName evidence="5">Glycosyltransferase 2-like domain-containing protein</fullName>
    </recommendedName>
</protein>
<comment type="caution">
    <text evidence="3">The sequence shown here is derived from an EMBL/GenBank/DDBJ whole genome shotgun (WGS) entry which is preliminary data.</text>
</comment>
<dbReference type="Pfam" id="PF03214">
    <property type="entry name" value="RGP"/>
    <property type="match status" value="1"/>
</dbReference>
<sequence length="364" mass="43086">MRKAIITTTIYVPVLLEEYIKNVKRNKHDNVFYVVIGDKKTPPEAEKYCKDLGNKHKVEIEFLGVEDQEKYLKKFPELNKHLVYNSIQRRNIGILLAYEKGAEIIVTIDDDNFVVEKDFIGKNLIVGKEVSLDCLSSNTKWVNVCQFLKEKNDFPFYHRGFPMEKRWLNEKITKKKKTGKVVVNAGFWLEDPDIDAITRLTIPIDVKSYTRDKNFMLDHGTWSPFNSQNTALAREVIPAYFLSPYIGRYDDIWASYIVQRIAHHRKEYISYGLPMVIQKRNPHNYFKDFEKERIGHLLTGKFCDWLDSIKFKKKSYEECFSEIINALPQFINKHKELTEEEVVYMKKYEEGLRVWKKTIERTEV</sequence>
<dbReference type="InterPro" id="IPR029044">
    <property type="entry name" value="Nucleotide-diphossugar_trans"/>
</dbReference>
<evidence type="ECO:0008006" key="5">
    <source>
        <dbReference type="Google" id="ProtNLM"/>
    </source>
</evidence>
<keyword evidence="2" id="KW-0333">Golgi apparatus</keyword>
<reference evidence="4" key="1">
    <citation type="submission" date="2017-09" db="EMBL/GenBank/DDBJ databases">
        <title>Depth-based differentiation of microbial function through sediment-hosted aquifers and enrichment of novel symbionts in the deep terrestrial subsurface.</title>
        <authorList>
            <person name="Probst A.J."/>
            <person name="Ladd B."/>
            <person name="Jarett J.K."/>
            <person name="Geller-Mcgrath D.E."/>
            <person name="Sieber C.M.K."/>
            <person name="Emerson J.B."/>
            <person name="Anantharaman K."/>
            <person name="Thomas B.C."/>
            <person name="Malmstrom R."/>
            <person name="Stieglmeier M."/>
            <person name="Klingl A."/>
            <person name="Woyke T."/>
            <person name="Ryan C.M."/>
            <person name="Banfield J.F."/>
        </authorList>
    </citation>
    <scope>NUCLEOTIDE SEQUENCE [LARGE SCALE GENOMIC DNA]</scope>
</reference>
<gene>
    <name evidence="3" type="ORF">COU07_03230</name>
</gene>
<dbReference type="InterPro" id="IPR005049">
    <property type="entry name" value="STL-like"/>
</dbReference>
<evidence type="ECO:0000313" key="4">
    <source>
        <dbReference type="Proteomes" id="UP000231157"/>
    </source>
</evidence>
<evidence type="ECO:0000256" key="1">
    <source>
        <dbReference type="ARBA" id="ARBA00004555"/>
    </source>
</evidence>
<proteinExistence type="predicted"/>
<accession>A0A2H0URQ3</accession>
<dbReference type="AlphaFoldDB" id="A0A2H0URQ3"/>
<comment type="subcellular location">
    <subcellularLocation>
        <location evidence="1">Golgi apparatus</location>
    </subcellularLocation>
</comment>
<evidence type="ECO:0000313" key="3">
    <source>
        <dbReference type="EMBL" id="PIR89077.1"/>
    </source>
</evidence>
<dbReference type="InterPro" id="IPR037595">
    <property type="entry name" value="RGP_fam"/>
</dbReference>
<evidence type="ECO:0000256" key="2">
    <source>
        <dbReference type="ARBA" id="ARBA00023034"/>
    </source>
</evidence>
<dbReference type="SUPFAM" id="SSF53448">
    <property type="entry name" value="Nucleotide-diphospho-sugar transferases"/>
    <property type="match status" value="1"/>
</dbReference>
<name>A0A2H0URQ3_9BACT</name>
<organism evidence="3 4">
    <name type="scientific">Candidatus Harrisonbacteria bacterium CG10_big_fil_rev_8_21_14_0_10_40_38</name>
    <dbReference type="NCBI Taxonomy" id="1974583"/>
    <lineage>
        <taxon>Bacteria</taxon>
        <taxon>Candidatus Harrisoniibacteriota</taxon>
    </lineage>
</organism>
<dbReference type="PANTHER" id="PTHR31362:SF0">
    <property type="entry name" value="EXOSTOSIN DOMAIN-CONTAINING PROTEIN-RELATED"/>
    <property type="match status" value="1"/>
</dbReference>
<dbReference type="Proteomes" id="UP000231157">
    <property type="component" value="Unassembled WGS sequence"/>
</dbReference>
<dbReference type="EMBL" id="PFAZ01000008">
    <property type="protein sequence ID" value="PIR89077.1"/>
    <property type="molecule type" value="Genomic_DNA"/>
</dbReference>
<dbReference type="PANTHER" id="PTHR31362">
    <property type="entry name" value="GLYCOSYLTRANSFERASE STELLO1-RELATED"/>
    <property type="match status" value="1"/>
</dbReference>